<organism evidence="3">
    <name type="scientific">Guillardia theta</name>
    <name type="common">Cryptophyte</name>
    <name type="synonym">Cryptomonas phi</name>
    <dbReference type="NCBI Taxonomy" id="55529"/>
    <lineage>
        <taxon>Eukaryota</taxon>
        <taxon>Cryptophyceae</taxon>
        <taxon>Pyrenomonadales</taxon>
        <taxon>Geminigeraceae</taxon>
        <taxon>Guillardia</taxon>
    </lineage>
</organism>
<feature type="compositionally biased region" description="Basic and acidic residues" evidence="1">
    <location>
        <begin position="25"/>
        <end position="38"/>
    </location>
</feature>
<sequence>MARSSYPAVGSPLVVRQLSPRKHHDASAEQAERAEQHVLNETGSSSTSSVRSGVDFRLIKTILHHNRIAKRGWAGARRYEVASKQSPRKNNIAGLKPRVVSEHEHLEAQDSQEKAPALQNQPLDNLVSPRPVRSAPASRPPASSPKLSVSSCTTPEFLDTSLLLDDFLTITPGDYWTGRNVSSYLQRRHDTSPGKKSLTSPPVADRFYRQTKQELRNELESFPPSFSNYRMYSTGNPKLFLETSPSRKERRSESTDHFLRQINNSVANQQVDTNSMQGYDGESHFQALRASELYRHSRSPEMKDSSRRSTSSLSIRSRVRDDWSSEEQSTLERKTNKLNVLIPQVLSSPDEYDDCEGQLSPVS</sequence>
<feature type="compositionally biased region" description="Basic and acidic residues" evidence="1">
    <location>
        <begin position="296"/>
        <end position="307"/>
    </location>
</feature>
<dbReference type="EMBL" id="HBKN01007102">
    <property type="protein sequence ID" value="CAE2263510.1"/>
    <property type="molecule type" value="Transcribed_RNA"/>
</dbReference>
<accession>A0A6U5X163</accession>
<feature type="region of interest" description="Disordered" evidence="1">
    <location>
        <begin position="296"/>
        <end position="337"/>
    </location>
</feature>
<name>A0A6U5X163_GUITH</name>
<protein>
    <submittedName>
        <fullName evidence="3">Uncharacterized protein</fullName>
    </submittedName>
</protein>
<dbReference type="AlphaFoldDB" id="A0A6U5X163"/>
<feature type="region of interest" description="Disordered" evidence="1">
    <location>
        <begin position="102"/>
        <end position="151"/>
    </location>
</feature>
<dbReference type="EMBL" id="HBKN01007104">
    <property type="protein sequence ID" value="CAE2263518.1"/>
    <property type="molecule type" value="Transcribed_RNA"/>
</dbReference>
<gene>
    <name evidence="2" type="ORF">GTHE00462_LOCUS5694</name>
    <name evidence="3" type="ORF">GTHE00462_LOCUS5696</name>
</gene>
<proteinExistence type="predicted"/>
<evidence type="ECO:0000313" key="2">
    <source>
        <dbReference type="EMBL" id="CAE2263510.1"/>
    </source>
</evidence>
<feature type="compositionally biased region" description="Low complexity" evidence="1">
    <location>
        <begin position="127"/>
        <end position="137"/>
    </location>
</feature>
<feature type="compositionally biased region" description="Basic and acidic residues" evidence="1">
    <location>
        <begin position="102"/>
        <end position="113"/>
    </location>
</feature>
<evidence type="ECO:0000256" key="1">
    <source>
        <dbReference type="SAM" id="MobiDB-lite"/>
    </source>
</evidence>
<feature type="region of interest" description="Disordered" evidence="1">
    <location>
        <begin position="1"/>
        <end position="50"/>
    </location>
</feature>
<reference evidence="3" key="1">
    <citation type="submission" date="2021-01" db="EMBL/GenBank/DDBJ databases">
        <authorList>
            <person name="Corre E."/>
            <person name="Pelletier E."/>
            <person name="Niang G."/>
            <person name="Scheremetjew M."/>
            <person name="Finn R."/>
            <person name="Kale V."/>
            <person name="Holt S."/>
            <person name="Cochrane G."/>
            <person name="Meng A."/>
            <person name="Brown T."/>
            <person name="Cohen L."/>
        </authorList>
    </citation>
    <scope>NUCLEOTIDE SEQUENCE</scope>
    <source>
        <strain evidence="3">CCMP 2712</strain>
    </source>
</reference>
<evidence type="ECO:0000313" key="3">
    <source>
        <dbReference type="EMBL" id="CAE2263518.1"/>
    </source>
</evidence>